<dbReference type="Gene3D" id="1.10.10.10">
    <property type="entry name" value="Winged helix-like DNA-binding domain superfamily/Winged helix DNA-binding domain"/>
    <property type="match status" value="1"/>
</dbReference>
<protein>
    <recommendedName>
        <fullName evidence="7">Redox-sensing transcriptional repressor Rex</fullName>
    </recommendedName>
</protein>
<dbReference type="SMART" id="SM00881">
    <property type="entry name" value="CoA_binding"/>
    <property type="match status" value="1"/>
</dbReference>
<keyword evidence="6 7" id="KW-0804">Transcription</keyword>
<dbReference type="PANTHER" id="PTHR35786">
    <property type="entry name" value="REDOX-SENSING TRANSCRIPTIONAL REPRESSOR REX"/>
    <property type="match status" value="1"/>
</dbReference>
<dbReference type="SUPFAM" id="SSF51735">
    <property type="entry name" value="NAD(P)-binding Rossmann-fold domains"/>
    <property type="match status" value="1"/>
</dbReference>
<dbReference type="NCBIfam" id="NF003990">
    <property type="entry name" value="PRK05472.1-4"/>
    <property type="match status" value="1"/>
</dbReference>
<dbReference type="AlphaFoldDB" id="A0A9X8UIT0"/>
<comment type="subcellular location">
    <subcellularLocation>
        <location evidence="7">Cytoplasm</location>
    </subcellularLocation>
</comment>
<evidence type="ECO:0000259" key="8">
    <source>
        <dbReference type="SMART" id="SM00881"/>
    </source>
</evidence>
<dbReference type="GO" id="GO:0051775">
    <property type="term" value="P:response to redox state"/>
    <property type="evidence" value="ECO:0007669"/>
    <property type="project" value="InterPro"/>
</dbReference>
<feature type="DNA-binding region" description="H-T-H motif" evidence="7">
    <location>
        <begin position="22"/>
        <end position="61"/>
    </location>
</feature>
<dbReference type="GO" id="GO:0045892">
    <property type="term" value="P:negative regulation of DNA-templated transcription"/>
    <property type="evidence" value="ECO:0007669"/>
    <property type="project" value="InterPro"/>
</dbReference>
<evidence type="ECO:0000256" key="5">
    <source>
        <dbReference type="ARBA" id="ARBA00023125"/>
    </source>
</evidence>
<dbReference type="Pfam" id="PF06971">
    <property type="entry name" value="Put_DNA-bind_N"/>
    <property type="match status" value="1"/>
</dbReference>
<dbReference type="EMBL" id="SLUK01000007">
    <property type="protein sequence ID" value="TCL43015.1"/>
    <property type="molecule type" value="Genomic_DNA"/>
</dbReference>
<dbReference type="InterPro" id="IPR036390">
    <property type="entry name" value="WH_DNA-bd_sf"/>
</dbReference>
<comment type="function">
    <text evidence="7">Modulates transcription in response to changes in cellular NADH/NAD(+) redox state.</text>
</comment>
<keyword evidence="5 7" id="KW-0238">DNA-binding</keyword>
<dbReference type="PANTHER" id="PTHR35786:SF1">
    <property type="entry name" value="REDOX-SENSING TRANSCRIPTIONAL REPRESSOR REX 1"/>
    <property type="match status" value="1"/>
</dbReference>
<evidence type="ECO:0000256" key="6">
    <source>
        <dbReference type="ARBA" id="ARBA00023163"/>
    </source>
</evidence>
<evidence type="ECO:0000256" key="7">
    <source>
        <dbReference type="HAMAP-Rule" id="MF_01131"/>
    </source>
</evidence>
<dbReference type="Pfam" id="PF02629">
    <property type="entry name" value="CoA_binding"/>
    <property type="match status" value="1"/>
</dbReference>
<dbReference type="InterPro" id="IPR036291">
    <property type="entry name" value="NAD(P)-bd_dom_sf"/>
</dbReference>
<dbReference type="NCBIfam" id="NF003996">
    <property type="entry name" value="PRK05472.2-5"/>
    <property type="match status" value="1"/>
</dbReference>
<evidence type="ECO:0000313" key="10">
    <source>
        <dbReference type="Proteomes" id="UP000294682"/>
    </source>
</evidence>
<dbReference type="InterPro" id="IPR022876">
    <property type="entry name" value="Tscrpt_rep_Rex"/>
</dbReference>
<dbReference type="NCBIfam" id="NF003995">
    <property type="entry name" value="PRK05472.2-4"/>
    <property type="match status" value="1"/>
</dbReference>
<dbReference type="SUPFAM" id="SSF46785">
    <property type="entry name" value="Winged helix' DNA-binding domain"/>
    <property type="match status" value="1"/>
</dbReference>
<feature type="binding site" evidence="7">
    <location>
        <begin position="96"/>
        <end position="101"/>
    </location>
    <ligand>
        <name>NAD(+)</name>
        <dbReference type="ChEBI" id="CHEBI:57540"/>
    </ligand>
</feature>
<keyword evidence="1 7" id="KW-0963">Cytoplasm</keyword>
<dbReference type="Gene3D" id="3.40.50.720">
    <property type="entry name" value="NAD(P)-binding Rossmann-like Domain"/>
    <property type="match status" value="1"/>
</dbReference>
<dbReference type="HAMAP" id="MF_01131">
    <property type="entry name" value="Rex"/>
    <property type="match status" value="1"/>
</dbReference>
<accession>A0A9X8UIT0</accession>
<dbReference type="NCBIfam" id="NF003994">
    <property type="entry name" value="PRK05472.2-3"/>
    <property type="match status" value="1"/>
</dbReference>
<reference evidence="9 10" key="1">
    <citation type="submission" date="2019-03" db="EMBL/GenBank/DDBJ databases">
        <title>Genomic Encyclopedia of Type Strains, Phase IV (KMG-IV): sequencing the most valuable type-strain genomes for metagenomic binning, comparative biology and taxonomic classification.</title>
        <authorList>
            <person name="Goeker M."/>
        </authorList>
    </citation>
    <scope>NUCLEOTIDE SEQUENCE [LARGE SCALE GENOMIC DNA]</scope>
    <source>
        <strain evidence="9 10">DSM 100433</strain>
    </source>
</reference>
<evidence type="ECO:0000256" key="4">
    <source>
        <dbReference type="ARBA" id="ARBA00023027"/>
    </source>
</evidence>
<evidence type="ECO:0000313" key="9">
    <source>
        <dbReference type="EMBL" id="TCL43015.1"/>
    </source>
</evidence>
<gene>
    <name evidence="7" type="primary">rex</name>
    <name evidence="9" type="ORF">EDD78_107117</name>
</gene>
<dbReference type="GO" id="GO:0005737">
    <property type="term" value="C:cytoplasm"/>
    <property type="evidence" value="ECO:0007669"/>
    <property type="project" value="UniProtKB-SubCell"/>
</dbReference>
<comment type="subunit">
    <text evidence="7">Homodimer.</text>
</comment>
<feature type="domain" description="CoA-binding" evidence="8">
    <location>
        <begin position="85"/>
        <end position="186"/>
    </location>
</feature>
<proteinExistence type="inferred from homology"/>
<keyword evidence="2 7" id="KW-0678">Repressor</keyword>
<dbReference type="GO" id="GO:0003677">
    <property type="term" value="F:DNA binding"/>
    <property type="evidence" value="ECO:0007669"/>
    <property type="project" value="UniProtKB-UniRule"/>
</dbReference>
<dbReference type="InterPro" id="IPR009718">
    <property type="entry name" value="Rex_DNA-bd_C_dom"/>
</dbReference>
<comment type="caution">
    <text evidence="9">The sequence shown here is derived from an EMBL/GenBank/DDBJ whole genome shotgun (WGS) entry which is preliminary data.</text>
</comment>
<evidence type="ECO:0000256" key="3">
    <source>
        <dbReference type="ARBA" id="ARBA00023015"/>
    </source>
</evidence>
<name>A0A9X8UIT0_9FIRM</name>
<dbReference type="GO" id="GO:0003700">
    <property type="term" value="F:DNA-binding transcription factor activity"/>
    <property type="evidence" value="ECO:0007669"/>
    <property type="project" value="UniProtKB-UniRule"/>
</dbReference>
<keyword evidence="4 7" id="KW-0520">NAD</keyword>
<dbReference type="InterPro" id="IPR036388">
    <property type="entry name" value="WH-like_DNA-bd_sf"/>
</dbReference>
<organism evidence="9 10">
    <name type="scientific">Harryflintia acetispora</name>
    <dbReference type="NCBI Taxonomy" id="1849041"/>
    <lineage>
        <taxon>Bacteria</taxon>
        <taxon>Bacillati</taxon>
        <taxon>Bacillota</taxon>
        <taxon>Clostridia</taxon>
        <taxon>Eubacteriales</taxon>
        <taxon>Oscillospiraceae</taxon>
        <taxon>Harryflintia</taxon>
    </lineage>
</organism>
<comment type="similarity">
    <text evidence="7">Belongs to the transcriptional regulatory Rex family.</text>
</comment>
<dbReference type="Proteomes" id="UP000294682">
    <property type="component" value="Unassembled WGS sequence"/>
</dbReference>
<keyword evidence="10" id="KW-1185">Reference proteome</keyword>
<dbReference type="InterPro" id="IPR003781">
    <property type="entry name" value="CoA-bd"/>
</dbReference>
<keyword evidence="3 7" id="KW-0805">Transcription regulation</keyword>
<sequence>MEGEIVARYEGVSPSVIRRLPRYYRFLEDLQKKDVHRISSRELSQLMNLTASQIRQDLNCFGGFGQQGYGYNVDALLGEIGNILGLHKGYKVILIGAGNLGLAIAKHMSFETKGFNLIGIFDKQKELIGMPVRHLVISDVNRLENFCKTFSPQVAILCIPREEAPELADRLVNYGIKGFWNFSHYDLAMDYQDIAVENVHLGDSLMTLCYEISEILE</sequence>
<evidence type="ECO:0000256" key="2">
    <source>
        <dbReference type="ARBA" id="ARBA00022491"/>
    </source>
</evidence>
<evidence type="ECO:0000256" key="1">
    <source>
        <dbReference type="ARBA" id="ARBA00022490"/>
    </source>
</evidence>